<reference evidence="2" key="1">
    <citation type="submission" date="2024-01" db="EMBL/GenBank/DDBJ databases">
        <title>Sequencing the genomes of a sandfly, Sergentomyia squamirostris, and its two endosymbionts.</title>
        <authorList>
            <person name="Itokawa K."/>
            <person name="Sanjoba C."/>
        </authorList>
    </citation>
    <scope>NUCLEOTIDE SEQUENCE</scope>
    <source>
        <strain evidence="2">WSSQ</strain>
    </source>
</reference>
<feature type="region of interest" description="Disordered" evidence="1">
    <location>
        <begin position="251"/>
        <end position="276"/>
    </location>
</feature>
<dbReference type="AlphaFoldDB" id="A0AAT9GD74"/>
<evidence type="ECO:0008006" key="3">
    <source>
        <dbReference type="Google" id="ProtNLM"/>
    </source>
</evidence>
<name>A0AAT9GD74_9RICK</name>
<organism evidence="2">
    <name type="scientific">Wolbachia endosymbiont of Sergentomyia squamirostris</name>
    <dbReference type="NCBI Taxonomy" id="3113640"/>
    <lineage>
        <taxon>Bacteria</taxon>
        <taxon>Pseudomonadati</taxon>
        <taxon>Pseudomonadota</taxon>
        <taxon>Alphaproteobacteria</taxon>
        <taxon>Rickettsiales</taxon>
        <taxon>Anaplasmataceae</taxon>
        <taxon>Wolbachieae</taxon>
        <taxon>Wolbachia</taxon>
    </lineage>
</organism>
<evidence type="ECO:0000313" key="2">
    <source>
        <dbReference type="EMBL" id="BFD47730.1"/>
    </source>
</evidence>
<sequence length="276" mass="31420">MMNSSTPKEKENPIVTLRAQAEKFGFSRLRAGKDNAEANSGATMYVDLPRMKLVIQNKVITKELVDELYNKHTNLISNDKNKYRQFVKQVFTELFEYAEAEVPNDSILEELITNCNQAAYVGALYGKGGPILHLAETYGLLFQSNHVTHINCSDPSHAAIRIEEKIAVRTFAELEEELCKLDSSLEFTLKSQGDKNVTYEDGKLSLTVPKRLKDYNIGDKNLFDVIKECFQKFCERLGFFKIKIEHGLDKPPKVNSHLENMEPPIHSNEYGNTPRN</sequence>
<accession>A0AAT9GD74</accession>
<protein>
    <recommendedName>
        <fullName evidence="3">Ankyrin repeat domain protein</fullName>
    </recommendedName>
</protein>
<dbReference type="EMBL" id="AP029172">
    <property type="protein sequence ID" value="BFD47730.1"/>
    <property type="molecule type" value="Genomic_DNA"/>
</dbReference>
<gene>
    <name evidence="2" type="ORF">DMENIID0003_08040</name>
</gene>
<evidence type="ECO:0000256" key="1">
    <source>
        <dbReference type="SAM" id="MobiDB-lite"/>
    </source>
</evidence>
<proteinExistence type="predicted"/>